<keyword evidence="5 12" id="KW-0812">Transmembrane</keyword>
<evidence type="ECO:0000256" key="10">
    <source>
        <dbReference type="ARBA" id="ARBA00023201"/>
    </source>
</evidence>
<evidence type="ECO:0000313" key="14">
    <source>
        <dbReference type="Proteomes" id="UP000694924"/>
    </source>
</evidence>
<evidence type="ECO:0000256" key="11">
    <source>
        <dbReference type="ARBA" id="ARBA00023303"/>
    </source>
</evidence>
<keyword evidence="9 13" id="KW-0472">Membrane</keyword>
<evidence type="ECO:0000256" key="12">
    <source>
        <dbReference type="RuleBase" id="RU000679"/>
    </source>
</evidence>
<keyword evidence="7" id="KW-0915">Sodium</keyword>
<dbReference type="Gene3D" id="1.10.287.820">
    <property type="entry name" value="Acid-sensing ion channel domain"/>
    <property type="match status" value="1"/>
</dbReference>
<dbReference type="Gene3D" id="1.10.287.770">
    <property type="entry name" value="YojJ-like"/>
    <property type="match status" value="1"/>
</dbReference>
<keyword evidence="4 12" id="KW-0894">Sodium channel</keyword>
<evidence type="ECO:0000256" key="8">
    <source>
        <dbReference type="ARBA" id="ARBA00023065"/>
    </source>
</evidence>
<keyword evidence="11 12" id="KW-0407">Ion channel</keyword>
<dbReference type="InterPro" id="IPR001873">
    <property type="entry name" value="ENaC"/>
</dbReference>
<protein>
    <submittedName>
        <fullName evidence="15">Sodium channel protein Nach</fullName>
    </submittedName>
</protein>
<dbReference type="GO" id="GO:0034220">
    <property type="term" value="P:monoatomic ion transmembrane transport"/>
    <property type="evidence" value="ECO:0007669"/>
    <property type="project" value="UniProtKB-KW"/>
</dbReference>
<evidence type="ECO:0000256" key="9">
    <source>
        <dbReference type="ARBA" id="ARBA00023136"/>
    </source>
</evidence>
<keyword evidence="8 12" id="KW-0406">Ion transport</keyword>
<evidence type="ECO:0000256" key="4">
    <source>
        <dbReference type="ARBA" id="ARBA00022461"/>
    </source>
</evidence>
<name>A0ABM1IMX8_POLDO</name>
<sequence>MENKKAVSFKILRGCFTWFWKVLKRYLNNCTIHGVKYLVSENCLYVERLFWLLFCVLSWWGCAIVIMDSVSEYNEYPVDVTSDTLYVNWETPFPSIAVCIKSSNKLKISYQFKQQPSTLEFSSKKQGVTADELLKAYQSVQIPCTEIFANCIWNNVKFDCCKEFKPLNKTGIGYCYAVNSKHFKPHDNSNIKFWINGTTESGNFVIDLIANQTTIAYIPRYISVYILDNLQLPISGTLSEYIITNMRKGCSTRIEFVMVPTFNEKPVQSSLIKQRNCRFSHEIDKDSMYEIYSTDSCAIEVYTQKMIKYCGCVSFYYPVPAGARTCNLTELVCLSENKKDILLVTNVNKKCYPLCEGTTTNVYHGSPIEYSDVDDDVIRIDFISLSRPLVQYRRYIVRSLLDLIVAVGSALGLFMGASILSFFEIPYWFFLRRDEIV</sequence>
<dbReference type="PANTHER" id="PTHR11690">
    <property type="entry name" value="AMILORIDE-SENSITIVE SODIUM CHANNEL-RELATED"/>
    <property type="match status" value="1"/>
</dbReference>
<evidence type="ECO:0000256" key="3">
    <source>
        <dbReference type="ARBA" id="ARBA00022448"/>
    </source>
</evidence>
<evidence type="ECO:0000256" key="5">
    <source>
        <dbReference type="ARBA" id="ARBA00022692"/>
    </source>
</evidence>
<evidence type="ECO:0000256" key="13">
    <source>
        <dbReference type="SAM" id="Phobius"/>
    </source>
</evidence>
<feature type="transmembrane region" description="Helical" evidence="13">
    <location>
        <begin position="49"/>
        <end position="67"/>
    </location>
</feature>
<reference evidence="15" key="1">
    <citation type="submission" date="2025-08" db="UniProtKB">
        <authorList>
            <consortium name="RefSeq"/>
        </authorList>
    </citation>
    <scope>IDENTIFICATION</scope>
    <source>
        <tissue evidence="15">Whole body</tissue>
    </source>
</reference>
<accession>A0ABM1IMX8</accession>
<dbReference type="Pfam" id="PF00858">
    <property type="entry name" value="ASC"/>
    <property type="match status" value="1"/>
</dbReference>
<keyword evidence="10 12" id="KW-0739">Sodium transport</keyword>
<keyword evidence="14" id="KW-1185">Reference proteome</keyword>
<keyword evidence="3 12" id="KW-0813">Transport</keyword>
<dbReference type="Proteomes" id="UP000694924">
    <property type="component" value="Unplaced"/>
</dbReference>
<dbReference type="GeneID" id="107069098"/>
<evidence type="ECO:0000256" key="6">
    <source>
        <dbReference type="ARBA" id="ARBA00022989"/>
    </source>
</evidence>
<organism evidence="14 15">
    <name type="scientific">Polistes dominula</name>
    <name type="common">European paper wasp</name>
    <name type="synonym">Vespa dominula</name>
    <dbReference type="NCBI Taxonomy" id="743375"/>
    <lineage>
        <taxon>Eukaryota</taxon>
        <taxon>Metazoa</taxon>
        <taxon>Ecdysozoa</taxon>
        <taxon>Arthropoda</taxon>
        <taxon>Hexapoda</taxon>
        <taxon>Insecta</taxon>
        <taxon>Pterygota</taxon>
        <taxon>Neoptera</taxon>
        <taxon>Endopterygota</taxon>
        <taxon>Hymenoptera</taxon>
        <taxon>Apocrita</taxon>
        <taxon>Aculeata</taxon>
        <taxon>Vespoidea</taxon>
        <taxon>Vespidae</taxon>
        <taxon>Polistinae</taxon>
        <taxon>Polistini</taxon>
        <taxon>Polistes</taxon>
    </lineage>
</organism>
<feature type="transmembrane region" description="Helical" evidence="13">
    <location>
        <begin position="400"/>
        <end position="423"/>
    </location>
</feature>
<evidence type="ECO:0000256" key="1">
    <source>
        <dbReference type="ARBA" id="ARBA00004141"/>
    </source>
</evidence>
<comment type="subcellular location">
    <subcellularLocation>
        <location evidence="1">Membrane</location>
        <topology evidence="1">Multi-pass membrane protein</topology>
    </subcellularLocation>
</comment>
<dbReference type="PANTHER" id="PTHR11690:SF175">
    <property type="entry name" value="PICKPOCKET 13-RELATED"/>
    <property type="match status" value="1"/>
</dbReference>
<gene>
    <name evidence="15" type="primary">LOC107069098</name>
</gene>
<evidence type="ECO:0000313" key="15">
    <source>
        <dbReference type="RefSeq" id="XP_015181565.1"/>
    </source>
</evidence>
<comment type="similarity">
    <text evidence="2 12">Belongs to the amiloride-sensitive sodium channel (TC 1.A.6) family.</text>
</comment>
<dbReference type="RefSeq" id="XP_015181565.1">
    <property type="nucleotide sequence ID" value="XM_015326079.1"/>
</dbReference>
<proteinExistence type="inferred from homology"/>
<keyword evidence="6 13" id="KW-1133">Transmembrane helix</keyword>
<evidence type="ECO:0000256" key="7">
    <source>
        <dbReference type="ARBA" id="ARBA00023053"/>
    </source>
</evidence>
<evidence type="ECO:0000256" key="2">
    <source>
        <dbReference type="ARBA" id="ARBA00007193"/>
    </source>
</evidence>